<evidence type="ECO:0000313" key="3">
    <source>
        <dbReference type="EMBL" id="MFD0927697.1"/>
    </source>
</evidence>
<dbReference type="InterPro" id="IPR046498">
    <property type="entry name" value="Rv1476-like"/>
</dbReference>
<protein>
    <submittedName>
        <fullName evidence="3">DUF6676 family protein</fullName>
    </submittedName>
</protein>
<feature type="transmembrane region" description="Helical" evidence="2">
    <location>
        <begin position="149"/>
        <end position="172"/>
    </location>
</feature>
<proteinExistence type="predicted"/>
<keyword evidence="2" id="KW-1133">Transmembrane helix</keyword>
<evidence type="ECO:0000256" key="1">
    <source>
        <dbReference type="SAM" id="MobiDB-lite"/>
    </source>
</evidence>
<dbReference type="Proteomes" id="UP001597068">
    <property type="component" value="Unassembled WGS sequence"/>
</dbReference>
<accession>A0ABW3GCA4</accession>
<evidence type="ECO:0000313" key="4">
    <source>
        <dbReference type="Proteomes" id="UP001597068"/>
    </source>
</evidence>
<keyword evidence="2" id="KW-0812">Transmembrane</keyword>
<sequence>MSFDPAFAGTGPTDLRGILHSAPALTVIPDDIDLRAIEKNLADDHVDAPADDTPGLLRVVSEAKSSGHDMYFVVLDKAQPKFTYYRDIATALQKQTGGTVVVFGPDTVGTASDDFSRVQLEQAQDNLTVSQPAQGAQQMLDRMTVQTQIPWTVVTLVLIAVVAVAAVVARVLQVRRRGAEPAVPAAADRDVTTDGVGDTSPESSPPPR</sequence>
<evidence type="ECO:0000256" key="2">
    <source>
        <dbReference type="SAM" id="Phobius"/>
    </source>
</evidence>
<keyword evidence="4" id="KW-1185">Reference proteome</keyword>
<comment type="caution">
    <text evidence="3">The sequence shown here is derived from an EMBL/GenBank/DDBJ whole genome shotgun (WGS) entry which is preliminary data.</text>
</comment>
<name>A0ABW3GCA4_9NOCA</name>
<feature type="region of interest" description="Disordered" evidence="1">
    <location>
        <begin position="179"/>
        <end position="208"/>
    </location>
</feature>
<reference evidence="4" key="1">
    <citation type="journal article" date="2019" name="Int. J. Syst. Evol. Microbiol.">
        <title>The Global Catalogue of Microorganisms (GCM) 10K type strain sequencing project: providing services to taxonomists for standard genome sequencing and annotation.</title>
        <authorList>
            <consortium name="The Broad Institute Genomics Platform"/>
            <consortium name="The Broad Institute Genome Sequencing Center for Infectious Disease"/>
            <person name="Wu L."/>
            <person name="Ma J."/>
        </authorList>
    </citation>
    <scope>NUCLEOTIDE SEQUENCE [LARGE SCALE GENOMIC DNA]</scope>
    <source>
        <strain evidence="4">CCUG 50873</strain>
    </source>
</reference>
<dbReference type="RefSeq" id="WP_253648181.1">
    <property type="nucleotide sequence ID" value="NZ_BAAAMO010000001.1"/>
</dbReference>
<organism evidence="3 4">
    <name type="scientific">Williamsia deligens</name>
    <dbReference type="NCBI Taxonomy" id="321325"/>
    <lineage>
        <taxon>Bacteria</taxon>
        <taxon>Bacillati</taxon>
        <taxon>Actinomycetota</taxon>
        <taxon>Actinomycetes</taxon>
        <taxon>Mycobacteriales</taxon>
        <taxon>Nocardiaceae</taxon>
        <taxon>Williamsia</taxon>
    </lineage>
</organism>
<keyword evidence="2" id="KW-0472">Membrane</keyword>
<gene>
    <name evidence="3" type="ORF">ACFQ04_18295</name>
</gene>
<dbReference type="Pfam" id="PF20381">
    <property type="entry name" value="Rv1476"/>
    <property type="match status" value="1"/>
</dbReference>
<dbReference type="EMBL" id="JBHTIL010000006">
    <property type="protein sequence ID" value="MFD0927697.1"/>
    <property type="molecule type" value="Genomic_DNA"/>
</dbReference>